<name>A0A0F9IF50_9ZZZZ</name>
<dbReference type="EMBL" id="LAZR01021230">
    <property type="protein sequence ID" value="KKL86047.1"/>
    <property type="molecule type" value="Genomic_DNA"/>
</dbReference>
<reference evidence="1" key="1">
    <citation type="journal article" date="2015" name="Nature">
        <title>Complex archaea that bridge the gap between prokaryotes and eukaryotes.</title>
        <authorList>
            <person name="Spang A."/>
            <person name="Saw J.H."/>
            <person name="Jorgensen S.L."/>
            <person name="Zaremba-Niedzwiedzka K."/>
            <person name="Martijn J."/>
            <person name="Lind A.E."/>
            <person name="van Eijk R."/>
            <person name="Schleper C."/>
            <person name="Guy L."/>
            <person name="Ettema T.J."/>
        </authorList>
    </citation>
    <scope>NUCLEOTIDE SEQUENCE</scope>
</reference>
<proteinExistence type="predicted"/>
<evidence type="ECO:0000313" key="1">
    <source>
        <dbReference type="EMBL" id="KKL86047.1"/>
    </source>
</evidence>
<protein>
    <submittedName>
        <fullName evidence="1">Uncharacterized protein</fullName>
    </submittedName>
</protein>
<comment type="caution">
    <text evidence="1">The sequence shown here is derived from an EMBL/GenBank/DDBJ whole genome shotgun (WGS) entry which is preliminary data.</text>
</comment>
<sequence length="26" mass="2893">VDVSINIYPTKPVEFIKVDFVVGGEK</sequence>
<gene>
    <name evidence="1" type="ORF">LCGC14_1948680</name>
</gene>
<feature type="non-terminal residue" evidence="1">
    <location>
        <position position="1"/>
    </location>
</feature>
<accession>A0A0F9IF50</accession>
<organism evidence="1">
    <name type="scientific">marine sediment metagenome</name>
    <dbReference type="NCBI Taxonomy" id="412755"/>
    <lineage>
        <taxon>unclassified sequences</taxon>
        <taxon>metagenomes</taxon>
        <taxon>ecological metagenomes</taxon>
    </lineage>
</organism>
<dbReference type="AlphaFoldDB" id="A0A0F9IF50"/>